<evidence type="ECO:0000256" key="6">
    <source>
        <dbReference type="ARBA" id="ARBA00022989"/>
    </source>
</evidence>
<feature type="transmembrane region" description="Helical" evidence="8">
    <location>
        <begin position="419"/>
        <end position="437"/>
    </location>
</feature>
<keyword evidence="3 8" id="KW-0812">Transmembrane</keyword>
<dbReference type="InterPro" id="IPR007348">
    <property type="entry name" value="CopC_dom"/>
</dbReference>
<dbReference type="GO" id="GO:0005507">
    <property type="term" value="F:copper ion binding"/>
    <property type="evidence" value="ECO:0007669"/>
    <property type="project" value="InterPro"/>
</dbReference>
<evidence type="ECO:0000259" key="9">
    <source>
        <dbReference type="Pfam" id="PF04234"/>
    </source>
</evidence>
<feature type="transmembrane region" description="Helical" evidence="8">
    <location>
        <begin position="162"/>
        <end position="185"/>
    </location>
</feature>
<evidence type="ECO:0000256" key="8">
    <source>
        <dbReference type="SAM" id="Phobius"/>
    </source>
</evidence>
<dbReference type="Pfam" id="PF05425">
    <property type="entry name" value="CopD"/>
    <property type="match status" value="1"/>
</dbReference>
<feature type="transmembrane region" description="Helical" evidence="8">
    <location>
        <begin position="294"/>
        <end position="321"/>
    </location>
</feature>
<comment type="subcellular location">
    <subcellularLocation>
        <location evidence="1">Cell membrane</location>
        <topology evidence="1">Multi-pass membrane protein</topology>
    </subcellularLocation>
</comment>
<dbReference type="InterPro" id="IPR032694">
    <property type="entry name" value="CopC/D"/>
</dbReference>
<dbReference type="InterPro" id="IPR014755">
    <property type="entry name" value="Cu-Rt/internalin_Ig-like"/>
</dbReference>
<dbReference type="InterPro" id="IPR008457">
    <property type="entry name" value="Cu-R_CopD_dom"/>
</dbReference>
<dbReference type="GO" id="GO:0006825">
    <property type="term" value="P:copper ion transport"/>
    <property type="evidence" value="ECO:0007669"/>
    <property type="project" value="InterPro"/>
</dbReference>
<accession>A0A6J6LII2</accession>
<dbReference type="GO" id="GO:0046688">
    <property type="term" value="P:response to copper ion"/>
    <property type="evidence" value="ECO:0007669"/>
    <property type="project" value="InterPro"/>
</dbReference>
<feature type="transmembrane region" description="Helical" evidence="8">
    <location>
        <begin position="380"/>
        <end position="398"/>
    </location>
</feature>
<name>A0A6J6LII2_9ZZZZ</name>
<dbReference type="AlphaFoldDB" id="A0A6J6LII2"/>
<feature type="domain" description="Copper resistance protein D" evidence="10">
    <location>
        <begin position="335"/>
        <end position="436"/>
    </location>
</feature>
<organism evidence="11">
    <name type="scientific">freshwater metagenome</name>
    <dbReference type="NCBI Taxonomy" id="449393"/>
    <lineage>
        <taxon>unclassified sequences</taxon>
        <taxon>metagenomes</taxon>
        <taxon>ecological metagenomes</taxon>
    </lineage>
</organism>
<feature type="transmembrane region" description="Helical" evidence="8">
    <location>
        <begin position="197"/>
        <end position="218"/>
    </location>
</feature>
<evidence type="ECO:0000256" key="1">
    <source>
        <dbReference type="ARBA" id="ARBA00004651"/>
    </source>
</evidence>
<feature type="domain" description="CopC" evidence="9">
    <location>
        <begin position="30"/>
        <end position="109"/>
    </location>
</feature>
<evidence type="ECO:0000256" key="3">
    <source>
        <dbReference type="ARBA" id="ARBA00022692"/>
    </source>
</evidence>
<feature type="transmembrane region" description="Helical" evidence="8">
    <location>
        <begin position="270"/>
        <end position="288"/>
    </location>
</feature>
<keyword evidence="2" id="KW-1003">Cell membrane</keyword>
<sequence>MRRFLPFLLAFFGAIVLGIGTAHAAGDNSIDTSTPGNGETITLAPTQIQLRFTAPVGGAEAVAQMGLVLTCDSRIINLSAPQLAADGLTVSAALTQRLSNGNCTVTWTLPDTSAGTYSFTSAVDVTTTVPAANPGNTTPTIPGVPGEEAAVSEPRLGGPIGLVRWISFFFTSALFGGLIFIKIAWPEGVEYPVCEKYFRQISILAIASLVLLMMLMSARQAGTGIGSTISPTSWGPLFETNDGRALVLRFIAVCGLAYFAWITERINFENLVMPSTIALLFFALSFGFDRTGGRYAALGVLLSVSHMALVATWVGAIAIIWRVVLYGPGSNDLVHALRGWSRIANLVMVGIIVTGAIQVYRIDNFSLINSGHGRVILLKSLIVAALIFVDNTVRQFVLRGLQRAKSLNEKVVYRLKRPVGFQLSITIVILALSSWLLSMRPPYVLQVDKGPRVDYAIVQDLEGADNFHVRVSITPGNIGANRVLIELFGPSRIQKFTVKFTPENPNYSGFTINVPITRPGAALVAEDSGMLLRAPGNWKMEINGVTTIGELKTLTSQFVIADGVTVITTPKQGLSPASTTTIPATTVPPTLAPTIAPTMAPTIAPTVPPAVATTVPPAG</sequence>
<proteinExistence type="predicted"/>
<protein>
    <submittedName>
        <fullName evidence="11">Unannotated protein</fullName>
    </submittedName>
</protein>
<keyword evidence="6 8" id="KW-1133">Transmembrane helix</keyword>
<dbReference type="Pfam" id="PF04234">
    <property type="entry name" value="CopC"/>
    <property type="match status" value="1"/>
</dbReference>
<keyword evidence="4" id="KW-0479">Metal-binding</keyword>
<dbReference type="PANTHER" id="PTHR34820:SF4">
    <property type="entry name" value="INNER MEMBRANE PROTEIN YEBZ"/>
    <property type="match status" value="1"/>
</dbReference>
<keyword evidence="7 8" id="KW-0472">Membrane</keyword>
<evidence type="ECO:0000256" key="4">
    <source>
        <dbReference type="ARBA" id="ARBA00022723"/>
    </source>
</evidence>
<dbReference type="GO" id="GO:0005886">
    <property type="term" value="C:plasma membrane"/>
    <property type="evidence" value="ECO:0007669"/>
    <property type="project" value="UniProtKB-SubCell"/>
</dbReference>
<feature type="transmembrane region" description="Helical" evidence="8">
    <location>
        <begin position="246"/>
        <end position="263"/>
    </location>
</feature>
<gene>
    <name evidence="11" type="ORF">UFOPK2295_00230</name>
</gene>
<dbReference type="Gene3D" id="2.60.40.1220">
    <property type="match status" value="1"/>
</dbReference>
<dbReference type="EMBL" id="CAEZWV010000003">
    <property type="protein sequence ID" value="CAB4661837.1"/>
    <property type="molecule type" value="Genomic_DNA"/>
</dbReference>
<evidence type="ECO:0000259" key="10">
    <source>
        <dbReference type="Pfam" id="PF05425"/>
    </source>
</evidence>
<reference evidence="11" key="1">
    <citation type="submission" date="2020-05" db="EMBL/GenBank/DDBJ databases">
        <authorList>
            <person name="Chiriac C."/>
            <person name="Salcher M."/>
            <person name="Ghai R."/>
            <person name="Kavagutti S V."/>
        </authorList>
    </citation>
    <scope>NUCLEOTIDE SEQUENCE</scope>
</reference>
<keyword evidence="5" id="KW-0732">Signal</keyword>
<evidence type="ECO:0000256" key="5">
    <source>
        <dbReference type="ARBA" id="ARBA00022729"/>
    </source>
</evidence>
<feature type="transmembrane region" description="Helical" evidence="8">
    <location>
        <begin position="342"/>
        <end position="360"/>
    </location>
</feature>
<evidence type="ECO:0000256" key="7">
    <source>
        <dbReference type="ARBA" id="ARBA00023136"/>
    </source>
</evidence>
<dbReference type="GO" id="GO:0042597">
    <property type="term" value="C:periplasmic space"/>
    <property type="evidence" value="ECO:0007669"/>
    <property type="project" value="InterPro"/>
</dbReference>
<dbReference type="PANTHER" id="PTHR34820">
    <property type="entry name" value="INNER MEMBRANE PROTEIN YEBZ"/>
    <property type="match status" value="1"/>
</dbReference>
<evidence type="ECO:0000313" key="11">
    <source>
        <dbReference type="EMBL" id="CAB4661837.1"/>
    </source>
</evidence>
<evidence type="ECO:0000256" key="2">
    <source>
        <dbReference type="ARBA" id="ARBA00022475"/>
    </source>
</evidence>